<keyword evidence="1" id="KW-0732">Signal</keyword>
<dbReference type="EMBL" id="CP063849">
    <property type="protein sequence ID" value="QOY85445.1"/>
    <property type="molecule type" value="Genomic_DNA"/>
</dbReference>
<protein>
    <submittedName>
        <fullName evidence="2">Uncharacterized protein</fullName>
    </submittedName>
</protein>
<dbReference type="RefSeq" id="WP_194447115.1">
    <property type="nucleotide sequence ID" value="NZ_CP063849.1"/>
</dbReference>
<keyword evidence="3" id="KW-1185">Reference proteome</keyword>
<reference evidence="2 3" key="1">
    <citation type="submission" date="2020-10" db="EMBL/GenBank/DDBJ databases">
        <title>Complete genome sequence of Paludibaculum fermentans P105T, a facultatively anaerobic acidobacterium capable of dissimilatory Fe(III) reduction.</title>
        <authorList>
            <person name="Dedysh S.N."/>
            <person name="Beletsky A.V."/>
            <person name="Kulichevskaya I.S."/>
            <person name="Mardanov A.V."/>
            <person name="Ravin N.V."/>
        </authorList>
    </citation>
    <scope>NUCLEOTIDE SEQUENCE [LARGE SCALE GENOMIC DNA]</scope>
    <source>
        <strain evidence="2 3">P105</strain>
    </source>
</reference>
<dbReference type="InterPro" id="IPR011048">
    <property type="entry name" value="Haem_d1_sf"/>
</dbReference>
<sequence length="333" mass="34517">MHLSVPLSIVLLLLPAAGAATKEKPAAAPKTGVKTPGVQIPFANLKNEAQIAVAGLSGAPVMTMMAFAPQKGTGALLRIDAKTNKPGEAISGLDQPCGQMVSAFRSLWVPGCGKKGLQRVDARSGKVSATVQTGLAGEGVIVAASEDSLWVLTDSRTNLIRIDPEGNRVVSELRLPVGCSAVLSAESALWIACPQQGKVLRLDPKTEVITNRIETAAGPVALAAGAGSIWALCKNEGKVSRIDPKTNKVSATVELGVPNAEGSLEFGEGSVWASVPGFPVMRISPETDKVVQQFAGEGGGLMRFGLGSIWLADVKGGQLLRFDPKRIAATLAE</sequence>
<dbReference type="InterPro" id="IPR051200">
    <property type="entry name" value="Host-pathogen_enzymatic-act"/>
</dbReference>
<dbReference type="InterPro" id="IPR015943">
    <property type="entry name" value="WD40/YVTN_repeat-like_dom_sf"/>
</dbReference>
<accession>A0A7S7NKR6</accession>
<dbReference type="AlphaFoldDB" id="A0A7S7NKR6"/>
<dbReference type="Gene3D" id="2.130.10.10">
    <property type="entry name" value="YVTN repeat-like/Quinoprotein amine dehydrogenase"/>
    <property type="match status" value="1"/>
</dbReference>
<proteinExistence type="predicted"/>
<dbReference type="PANTHER" id="PTHR47197:SF3">
    <property type="entry name" value="DIHYDRO-HEME D1 DEHYDROGENASE"/>
    <property type="match status" value="1"/>
</dbReference>
<name>A0A7S7NKR6_PALFE</name>
<evidence type="ECO:0000313" key="3">
    <source>
        <dbReference type="Proteomes" id="UP000593892"/>
    </source>
</evidence>
<dbReference type="Proteomes" id="UP000593892">
    <property type="component" value="Chromosome"/>
</dbReference>
<evidence type="ECO:0000256" key="1">
    <source>
        <dbReference type="SAM" id="SignalP"/>
    </source>
</evidence>
<dbReference type="SUPFAM" id="SSF51004">
    <property type="entry name" value="C-terminal (heme d1) domain of cytochrome cd1-nitrite reductase"/>
    <property type="match status" value="1"/>
</dbReference>
<organism evidence="2 3">
    <name type="scientific">Paludibaculum fermentans</name>
    <dbReference type="NCBI Taxonomy" id="1473598"/>
    <lineage>
        <taxon>Bacteria</taxon>
        <taxon>Pseudomonadati</taxon>
        <taxon>Acidobacteriota</taxon>
        <taxon>Terriglobia</taxon>
        <taxon>Bryobacterales</taxon>
        <taxon>Bryobacteraceae</taxon>
        <taxon>Paludibaculum</taxon>
    </lineage>
</organism>
<feature type="chain" id="PRO_5032380473" evidence="1">
    <location>
        <begin position="20"/>
        <end position="333"/>
    </location>
</feature>
<dbReference type="KEGG" id="pfer:IRI77_21740"/>
<gene>
    <name evidence="2" type="ORF">IRI77_21740</name>
</gene>
<dbReference type="PANTHER" id="PTHR47197">
    <property type="entry name" value="PROTEIN NIRF"/>
    <property type="match status" value="1"/>
</dbReference>
<feature type="signal peptide" evidence="1">
    <location>
        <begin position="1"/>
        <end position="19"/>
    </location>
</feature>
<evidence type="ECO:0000313" key="2">
    <source>
        <dbReference type="EMBL" id="QOY85445.1"/>
    </source>
</evidence>